<comment type="caution">
    <text evidence="14">The sequence shown here is derived from an EMBL/GenBank/DDBJ whole genome shotgun (WGS) entry which is preliminary data.</text>
</comment>
<name>A0A6P1DZA2_9GAMM</name>
<dbReference type="GO" id="GO:0006400">
    <property type="term" value="P:tRNA modification"/>
    <property type="evidence" value="ECO:0007669"/>
    <property type="project" value="TreeGrafter"/>
</dbReference>
<organism evidence="14 15">
    <name type="scientific">Thiorhodococcus mannitoliphagus</name>
    <dbReference type="NCBI Taxonomy" id="329406"/>
    <lineage>
        <taxon>Bacteria</taxon>
        <taxon>Pseudomonadati</taxon>
        <taxon>Pseudomonadota</taxon>
        <taxon>Gammaproteobacteria</taxon>
        <taxon>Chromatiales</taxon>
        <taxon>Chromatiaceae</taxon>
        <taxon>Thiorhodococcus</taxon>
    </lineage>
</organism>
<dbReference type="FunFam" id="1.10.20.140:FF:000001">
    <property type="entry name" value="tRNA dimethylallyltransferase"/>
    <property type="match status" value="1"/>
</dbReference>
<feature type="region of interest" description="Interaction with substrate tRNA" evidence="10">
    <location>
        <begin position="48"/>
        <end position="51"/>
    </location>
</feature>
<evidence type="ECO:0000256" key="7">
    <source>
        <dbReference type="ARBA" id="ARBA00022840"/>
    </source>
</evidence>
<gene>
    <name evidence="10 14" type="primary">miaA</name>
    <name evidence="14" type="ORF">G3480_11170</name>
</gene>
<evidence type="ECO:0000256" key="1">
    <source>
        <dbReference type="ARBA" id="ARBA00001946"/>
    </source>
</evidence>
<feature type="site" description="Interaction with substrate tRNA" evidence="10">
    <location>
        <position position="136"/>
    </location>
</feature>
<comment type="catalytic activity">
    <reaction evidence="9 10 11">
        <text>adenosine(37) in tRNA + dimethylallyl diphosphate = N(6)-dimethylallyladenosine(37) in tRNA + diphosphate</text>
        <dbReference type="Rhea" id="RHEA:26482"/>
        <dbReference type="Rhea" id="RHEA-COMP:10162"/>
        <dbReference type="Rhea" id="RHEA-COMP:10375"/>
        <dbReference type="ChEBI" id="CHEBI:33019"/>
        <dbReference type="ChEBI" id="CHEBI:57623"/>
        <dbReference type="ChEBI" id="CHEBI:74411"/>
        <dbReference type="ChEBI" id="CHEBI:74415"/>
        <dbReference type="EC" id="2.5.1.75"/>
    </reaction>
</comment>
<keyword evidence="7 10" id="KW-0067">ATP-binding</keyword>
<reference evidence="14 15" key="2">
    <citation type="submission" date="2020-02" db="EMBL/GenBank/DDBJ databases">
        <title>Genome sequences of Thiorhodococcus mannitoliphagus and Thiorhodococcus minor, purple sulfur photosynthetic bacteria in the gammaproteobacterial family, Chromatiaceae.</title>
        <authorList>
            <person name="Aviles F.A."/>
            <person name="Meyer T.E."/>
            <person name="Kyndt J.A."/>
        </authorList>
    </citation>
    <scope>NUCLEOTIDE SEQUENCE [LARGE SCALE GENOMIC DNA]</scope>
    <source>
        <strain evidence="14 15">DSM 18266</strain>
    </source>
</reference>
<evidence type="ECO:0000256" key="6">
    <source>
        <dbReference type="ARBA" id="ARBA00022741"/>
    </source>
</evidence>
<feature type="binding site" evidence="10">
    <location>
        <begin position="23"/>
        <end position="30"/>
    </location>
    <ligand>
        <name>ATP</name>
        <dbReference type="ChEBI" id="CHEBI:30616"/>
    </ligand>
</feature>
<evidence type="ECO:0000256" key="13">
    <source>
        <dbReference type="RuleBase" id="RU003785"/>
    </source>
</evidence>
<dbReference type="EC" id="2.5.1.75" evidence="10"/>
<evidence type="ECO:0000313" key="14">
    <source>
        <dbReference type="EMBL" id="NEX20865.1"/>
    </source>
</evidence>
<dbReference type="InterPro" id="IPR039657">
    <property type="entry name" value="Dimethylallyltransferase"/>
</dbReference>
<comment type="similarity">
    <text evidence="3 10 13">Belongs to the IPP transferase family.</text>
</comment>
<keyword evidence="6 10" id="KW-0547">Nucleotide-binding</keyword>
<dbReference type="GO" id="GO:0005524">
    <property type="term" value="F:ATP binding"/>
    <property type="evidence" value="ECO:0007669"/>
    <property type="project" value="UniProtKB-UniRule"/>
</dbReference>
<evidence type="ECO:0000256" key="3">
    <source>
        <dbReference type="ARBA" id="ARBA00005842"/>
    </source>
</evidence>
<dbReference type="PANTHER" id="PTHR11088">
    <property type="entry name" value="TRNA DIMETHYLALLYLTRANSFERASE"/>
    <property type="match status" value="1"/>
</dbReference>
<dbReference type="GO" id="GO:0052381">
    <property type="term" value="F:tRNA dimethylallyltransferase activity"/>
    <property type="evidence" value="ECO:0007669"/>
    <property type="project" value="UniProtKB-UniRule"/>
</dbReference>
<dbReference type="HAMAP" id="MF_00185">
    <property type="entry name" value="IPP_trans"/>
    <property type="match status" value="1"/>
</dbReference>
<keyword evidence="5 10" id="KW-0819">tRNA processing</keyword>
<reference evidence="15" key="1">
    <citation type="journal article" date="2020" name="Microbiol. Resour. Announc.">
        <title>Draft Genome Sequences of Thiorhodococcus mannitoliphagus and Thiorhodococcus minor, Purple Sulfur Photosynthetic Bacteria in the Gammaproteobacterial Family Chromatiaceae.</title>
        <authorList>
            <person name="Aviles F.A."/>
            <person name="Meyer T.E."/>
            <person name="Kyndt J.A."/>
        </authorList>
    </citation>
    <scope>NUCLEOTIDE SEQUENCE [LARGE SCALE GENOMIC DNA]</scope>
    <source>
        <strain evidence="15">DSM 18266</strain>
    </source>
</reference>
<dbReference type="InterPro" id="IPR018022">
    <property type="entry name" value="IPT"/>
</dbReference>
<feature type="region of interest" description="Interaction with substrate tRNA" evidence="10">
    <location>
        <begin position="254"/>
        <end position="259"/>
    </location>
</feature>
<dbReference type="Pfam" id="PF01715">
    <property type="entry name" value="IPPT"/>
    <property type="match status" value="1"/>
</dbReference>
<evidence type="ECO:0000256" key="2">
    <source>
        <dbReference type="ARBA" id="ARBA00003213"/>
    </source>
</evidence>
<evidence type="ECO:0000256" key="8">
    <source>
        <dbReference type="ARBA" id="ARBA00022842"/>
    </source>
</evidence>
<keyword evidence="8 10" id="KW-0460">Magnesium</keyword>
<protein>
    <recommendedName>
        <fullName evidence="10">tRNA dimethylallyltransferase</fullName>
        <ecNumber evidence="10">2.5.1.75</ecNumber>
    </recommendedName>
    <alternativeName>
        <fullName evidence="10">Dimethylallyl diphosphate:tRNA dimethylallyltransferase</fullName>
        <shortName evidence="10">DMAPP:tRNA dimethylallyltransferase</shortName>
        <shortName evidence="10">DMATase</shortName>
    </alternativeName>
    <alternativeName>
        <fullName evidence="10">Isopentenyl-diphosphate:tRNA isopentenyltransferase</fullName>
        <shortName evidence="10">IPP transferase</shortName>
        <shortName evidence="10">IPPT</shortName>
        <shortName evidence="10">IPTase</shortName>
    </alternativeName>
</protein>
<dbReference type="Gene3D" id="1.10.20.140">
    <property type="match status" value="1"/>
</dbReference>
<feature type="binding site" evidence="10">
    <location>
        <begin position="25"/>
        <end position="30"/>
    </location>
    <ligand>
        <name>substrate</name>
    </ligand>
</feature>
<dbReference type="AlphaFoldDB" id="A0A6P1DZA2"/>
<evidence type="ECO:0000256" key="11">
    <source>
        <dbReference type="RuleBase" id="RU003783"/>
    </source>
</evidence>
<dbReference type="InterPro" id="IPR027417">
    <property type="entry name" value="P-loop_NTPase"/>
</dbReference>
<feature type="region of interest" description="Interaction with substrate tRNA" evidence="10">
    <location>
        <begin position="172"/>
        <end position="176"/>
    </location>
</feature>
<comment type="caution">
    <text evidence="10">Lacks conserved residue(s) required for the propagation of feature annotation.</text>
</comment>
<feature type="site" description="Interaction with substrate tRNA" evidence="10">
    <location>
        <position position="114"/>
    </location>
</feature>
<accession>A0A6P1DZA2</accession>
<comment type="cofactor">
    <cofactor evidence="1 10">
        <name>Mg(2+)</name>
        <dbReference type="ChEBI" id="CHEBI:18420"/>
    </cofactor>
</comment>
<dbReference type="Gene3D" id="3.40.50.300">
    <property type="entry name" value="P-loop containing nucleotide triphosphate hydrolases"/>
    <property type="match status" value="1"/>
</dbReference>
<keyword evidence="4 10" id="KW-0808">Transferase</keyword>
<proteinExistence type="inferred from homology"/>
<evidence type="ECO:0000256" key="12">
    <source>
        <dbReference type="RuleBase" id="RU003784"/>
    </source>
</evidence>
<dbReference type="PANTHER" id="PTHR11088:SF60">
    <property type="entry name" value="TRNA DIMETHYLALLYLTRANSFERASE"/>
    <property type="match status" value="1"/>
</dbReference>
<dbReference type="EMBL" id="JAAIJR010000038">
    <property type="protein sequence ID" value="NEX20865.1"/>
    <property type="molecule type" value="Genomic_DNA"/>
</dbReference>
<evidence type="ECO:0000313" key="15">
    <source>
        <dbReference type="Proteomes" id="UP000471640"/>
    </source>
</evidence>
<evidence type="ECO:0000256" key="10">
    <source>
        <dbReference type="HAMAP-Rule" id="MF_00185"/>
    </source>
</evidence>
<evidence type="ECO:0000256" key="4">
    <source>
        <dbReference type="ARBA" id="ARBA00022679"/>
    </source>
</evidence>
<comment type="subunit">
    <text evidence="10">Monomer.</text>
</comment>
<dbReference type="SUPFAM" id="SSF52540">
    <property type="entry name" value="P-loop containing nucleoside triphosphate hydrolases"/>
    <property type="match status" value="1"/>
</dbReference>
<comment type="function">
    <text evidence="2 10 12">Catalyzes the transfer of a dimethylallyl group onto the adenine at position 37 in tRNAs that read codons beginning with uridine, leading to the formation of N6-(dimethylallyl)adenosine (i(6)A).</text>
</comment>
<dbReference type="Proteomes" id="UP000471640">
    <property type="component" value="Unassembled WGS sequence"/>
</dbReference>
<evidence type="ECO:0000256" key="5">
    <source>
        <dbReference type="ARBA" id="ARBA00022694"/>
    </source>
</evidence>
<sequence>MAADSPLGTDAVDDRPLAILLMGPTASGKTDLAVELVEHLPCDIISVDSAMIYRGMDIGTAKPGPEVLARAPHRLIDILDPIESYSTARFREDALAAMAEIQSRGRIPLLVGGTMLYFRALQQGLAVLPSADPQLRDALSAEAERVGWGALHARLARADPTSAAQIHPNDPQRIQRALEVLELTGRPMSALIADAETSVLPYRLLKLARAPRERSILHARIERRFRSMVEQGLIEEVRALWARGDLDPELPSMRCVGYRQALKYLLGAYNWEEMLQRGIVASRQLAKRQLTWLRAESGCHCLSDESAPFEAAKVLIEQAVLGRGMLAGIAVQCS</sequence>
<dbReference type="NCBIfam" id="TIGR00174">
    <property type="entry name" value="miaA"/>
    <property type="match status" value="1"/>
</dbReference>
<keyword evidence="15" id="KW-1185">Reference proteome</keyword>
<evidence type="ECO:0000256" key="9">
    <source>
        <dbReference type="ARBA" id="ARBA00049563"/>
    </source>
</evidence>